<gene>
    <name evidence="1" type="ORF">ABE541_23895</name>
</gene>
<sequence length="744" mass="88672">MIYLCAQPDSDYFLWQIDILLKNFNDLGIPQEKIHVLIGFNENKGVNQKFLNFSDETSFGTFYFYPDSRRSKRYISSIRSNIIKQHFQKYKYLERETIFYHDCDIIFRELPDEKLLANGNTWYVSDTRKYLDSNYIKSFSLELFTSACAIINIDPKIVEFNDNNAGGAQYILKKLNYQFWNEIEENSEKIFEHFQKYNIANDKKIQSWCADMWALLWTGLKYKNRIRIHKELEFCWPKDTLDRWFNTKILHNAGVLDKDKQSFFSKTLFTKTSPIGIDTSRYKNGFCTSMYVEKVDLLTIYDTIDATDFIFIFNIDFFSHLTENYLNHFSRYIIKNFNTQVFIIQNDVLSRINEAIFLNTINFRTFQNASQRNSFINSLECDFVCIIESHYILTKEQIYKSIELIRSQNLDFLRPYDKIKIFSEQSFYNFQFDLLLSKVENKLFELYNEKKFDKSVYFFKKKHYNNFVELTRENIPLRPGIKDLLEIKLVVLQMKFCILNEFISIYKPEISYENNKNQITFSKYLNTSNFDKKRLLRDLEFSKKKKIKASINDPKIALAILTENKNQRSLPITVDSFRTMKLEYQEIYENSTTISFLKNALISAIKHKVEYLILCDQNIKFVAKNINVEIMNQIQIMKNHHLYIGYCGVRGHKLTVQRYFDNILVGENIAQCPLFIICKNVFREILININDDRQSIIEVFAYISTKKFIVYPFIGEEISMENSDISESYIRAKQYIEFITKKNI</sequence>
<name>A0ABV0C0G4_9SPHI</name>
<organism evidence="1 2">
    <name type="scientific">Sphingobacterium kitahiroshimense</name>
    <dbReference type="NCBI Taxonomy" id="470446"/>
    <lineage>
        <taxon>Bacteria</taxon>
        <taxon>Pseudomonadati</taxon>
        <taxon>Bacteroidota</taxon>
        <taxon>Sphingobacteriia</taxon>
        <taxon>Sphingobacteriales</taxon>
        <taxon>Sphingobacteriaceae</taxon>
        <taxon>Sphingobacterium</taxon>
    </lineage>
</organism>
<proteinExistence type="predicted"/>
<dbReference type="RefSeq" id="WP_346583182.1">
    <property type="nucleotide sequence ID" value="NZ_JBDJNQ010000016.1"/>
</dbReference>
<keyword evidence="2" id="KW-1185">Reference proteome</keyword>
<dbReference type="EMBL" id="JBDJNQ010000016">
    <property type="protein sequence ID" value="MEN5380329.1"/>
    <property type="molecule type" value="Genomic_DNA"/>
</dbReference>
<dbReference type="Proteomes" id="UP001409291">
    <property type="component" value="Unassembled WGS sequence"/>
</dbReference>
<accession>A0ABV0C0G4</accession>
<evidence type="ECO:0000313" key="1">
    <source>
        <dbReference type="EMBL" id="MEN5380329.1"/>
    </source>
</evidence>
<evidence type="ECO:0000313" key="2">
    <source>
        <dbReference type="Proteomes" id="UP001409291"/>
    </source>
</evidence>
<comment type="caution">
    <text evidence="1">The sequence shown here is derived from an EMBL/GenBank/DDBJ whole genome shotgun (WGS) entry which is preliminary data.</text>
</comment>
<protein>
    <submittedName>
        <fullName evidence="1">Uncharacterized protein</fullName>
    </submittedName>
</protein>
<reference evidence="1 2" key="1">
    <citation type="submission" date="2024-04" db="EMBL/GenBank/DDBJ databases">
        <title>WGS of bacteria from Torrens River.</title>
        <authorList>
            <person name="Wyrsch E.R."/>
            <person name="Drigo B."/>
        </authorList>
    </citation>
    <scope>NUCLEOTIDE SEQUENCE [LARGE SCALE GENOMIC DNA]</scope>
    <source>
        <strain evidence="1 2">TWI391</strain>
    </source>
</reference>